<accession>A0ABR9RXK5</accession>
<name>A0ABR9RXK5_9BURK</name>
<dbReference type="SUPFAM" id="SSF55961">
    <property type="entry name" value="Bet v1-like"/>
    <property type="match status" value="1"/>
</dbReference>
<dbReference type="InterPro" id="IPR005031">
    <property type="entry name" value="COQ10_START"/>
</dbReference>
<dbReference type="EMBL" id="JADDIV010000001">
    <property type="protein sequence ID" value="MBE7365970.1"/>
    <property type="molecule type" value="Genomic_DNA"/>
</dbReference>
<evidence type="ECO:0000313" key="3">
    <source>
        <dbReference type="EMBL" id="MBE7365970.1"/>
    </source>
</evidence>
<dbReference type="Gene3D" id="3.30.530.20">
    <property type="match status" value="1"/>
</dbReference>
<comment type="caution">
    <text evidence="3">The sequence shown here is derived from an EMBL/GenBank/DDBJ whole genome shotgun (WGS) entry which is preliminary data.</text>
</comment>
<feature type="domain" description="Coenzyme Q-binding protein COQ10 START" evidence="2">
    <location>
        <begin position="39"/>
        <end position="148"/>
    </location>
</feature>
<dbReference type="PANTHER" id="PTHR33824:SF7">
    <property type="entry name" value="POLYKETIDE CYCLASE_DEHYDRASE AND LIPID TRANSPORT SUPERFAMILY PROTEIN"/>
    <property type="match status" value="1"/>
</dbReference>
<dbReference type="PANTHER" id="PTHR33824">
    <property type="entry name" value="POLYKETIDE CYCLASE/DEHYDRASE AND LIPID TRANSPORT SUPERFAMILY PROTEIN"/>
    <property type="match status" value="1"/>
</dbReference>
<protein>
    <submittedName>
        <fullName evidence="3">SRPBCC family protein</fullName>
    </submittedName>
</protein>
<keyword evidence="4" id="KW-1185">Reference proteome</keyword>
<sequence length="178" mass="19699">MAAAVGAVAALAVGGYLFAHQRRQGSGMAKHFVEFVELDVPVSTAYNQWTQFEEFPKFMATVQSVEQVDDTHLHWRALVGGKIKEWDAEITEQIPDQRIAWRSIGGVDNSGVVTFHKINDNRTRVTLQMDYSPQTIAEKAGDVVGAVKLTTKANLQKFKKLVESRGAETGAWRGTVTH</sequence>
<evidence type="ECO:0000256" key="1">
    <source>
        <dbReference type="ARBA" id="ARBA00008918"/>
    </source>
</evidence>
<dbReference type="Proteomes" id="UP000806285">
    <property type="component" value="Unassembled WGS sequence"/>
</dbReference>
<evidence type="ECO:0000313" key="4">
    <source>
        <dbReference type="Proteomes" id="UP000806285"/>
    </source>
</evidence>
<proteinExistence type="inferred from homology"/>
<dbReference type="InterPro" id="IPR047137">
    <property type="entry name" value="ORF3"/>
</dbReference>
<organism evidence="3 4">
    <name type="scientific">Ramlibacter pallidus</name>
    <dbReference type="NCBI Taxonomy" id="2780087"/>
    <lineage>
        <taxon>Bacteria</taxon>
        <taxon>Pseudomonadati</taxon>
        <taxon>Pseudomonadota</taxon>
        <taxon>Betaproteobacteria</taxon>
        <taxon>Burkholderiales</taxon>
        <taxon>Comamonadaceae</taxon>
        <taxon>Ramlibacter</taxon>
    </lineage>
</organism>
<evidence type="ECO:0000259" key="2">
    <source>
        <dbReference type="Pfam" id="PF03364"/>
    </source>
</evidence>
<gene>
    <name evidence="3" type="ORF">IM787_00170</name>
</gene>
<dbReference type="InterPro" id="IPR023393">
    <property type="entry name" value="START-like_dom_sf"/>
</dbReference>
<dbReference type="Pfam" id="PF03364">
    <property type="entry name" value="Polyketide_cyc"/>
    <property type="match status" value="1"/>
</dbReference>
<comment type="similarity">
    <text evidence="1">Belongs to the ribosome association toxin RatA family.</text>
</comment>
<dbReference type="CDD" id="cd07817">
    <property type="entry name" value="SRPBCC_8"/>
    <property type="match status" value="1"/>
</dbReference>
<reference evidence="3 4" key="1">
    <citation type="submission" date="2020-10" db="EMBL/GenBank/DDBJ databases">
        <title>Ramlibacter sp. HM2 16S ribosomal RNA gene Genome sequencing and assembly.</title>
        <authorList>
            <person name="Kang M."/>
        </authorList>
    </citation>
    <scope>NUCLEOTIDE SEQUENCE [LARGE SCALE GENOMIC DNA]</scope>
    <source>
        <strain evidence="3 4">HM2</strain>
    </source>
</reference>